<evidence type="ECO:0000313" key="4">
    <source>
        <dbReference type="Proteomes" id="UP000239197"/>
    </source>
</evidence>
<dbReference type="SUPFAM" id="SSF46689">
    <property type="entry name" value="Homeodomain-like"/>
    <property type="match status" value="1"/>
</dbReference>
<dbReference type="GO" id="GO:0003677">
    <property type="term" value="F:DNA binding"/>
    <property type="evidence" value="ECO:0007669"/>
    <property type="project" value="InterPro"/>
</dbReference>
<dbReference type="Proteomes" id="UP000239197">
    <property type="component" value="Chromosome"/>
</dbReference>
<dbReference type="GO" id="GO:0004803">
    <property type="term" value="F:transposase activity"/>
    <property type="evidence" value="ECO:0007669"/>
    <property type="project" value="InterPro"/>
</dbReference>
<dbReference type="GO" id="GO:0006313">
    <property type="term" value="P:DNA transposition"/>
    <property type="evidence" value="ECO:0007669"/>
    <property type="project" value="InterPro"/>
</dbReference>
<keyword evidence="4" id="KW-1185">Reference proteome</keyword>
<dbReference type="Gene3D" id="1.10.10.60">
    <property type="entry name" value="Homeodomain-like"/>
    <property type="match status" value="1"/>
</dbReference>
<organism evidence="3 4">
    <name type="scientific">Rahnella sikkimica</name>
    <dbReference type="NCBI Taxonomy" id="1805933"/>
    <lineage>
        <taxon>Bacteria</taxon>
        <taxon>Pseudomonadati</taxon>
        <taxon>Pseudomonadota</taxon>
        <taxon>Gammaproteobacteria</taxon>
        <taxon>Enterobacterales</taxon>
        <taxon>Yersiniaceae</taxon>
        <taxon>Rahnella</taxon>
    </lineage>
</organism>
<accession>A0A2L1UNU4</accession>
<dbReference type="KEGG" id="rox:BV494_06555"/>
<proteinExistence type="inferred from homology"/>
<dbReference type="InterPro" id="IPR002514">
    <property type="entry name" value="Transposase_8"/>
</dbReference>
<evidence type="ECO:0008006" key="5">
    <source>
        <dbReference type="Google" id="ProtNLM"/>
    </source>
</evidence>
<dbReference type="InterPro" id="IPR051839">
    <property type="entry name" value="RD_transcriptional_regulator"/>
</dbReference>
<evidence type="ECO:0000256" key="2">
    <source>
        <dbReference type="SAM" id="Coils"/>
    </source>
</evidence>
<dbReference type="InterPro" id="IPR009057">
    <property type="entry name" value="Homeodomain-like_sf"/>
</dbReference>
<comment type="similarity">
    <text evidence="1">Belongs to the transposase 8 family.</text>
</comment>
<dbReference type="PANTHER" id="PTHR33215:SF12">
    <property type="entry name" value="TRANSPOSASE INSN FOR INSERTION SEQUENCE ELEMENT IS911A-RELATED"/>
    <property type="match status" value="1"/>
</dbReference>
<protein>
    <recommendedName>
        <fullName evidence="5">Transposase</fullName>
    </recommendedName>
</protein>
<sequence>MKGRKAFSPEFKCEAASLVVDRGYSIAQACEAMGVGKTAMQRWVHQLNSERGGVTPDVGKALTPDQQRIQALEAQIRKIEREKNILKEATVDSIGQRNSHVKTWGCGGFLNETDIYSKGKSICF</sequence>
<dbReference type="Pfam" id="PF01527">
    <property type="entry name" value="HTH_Tnp_1"/>
    <property type="match status" value="1"/>
</dbReference>
<name>A0A2L1UNU4_9GAMM</name>
<dbReference type="OrthoDB" id="9810995at2"/>
<dbReference type="EMBL" id="CP019062">
    <property type="protein sequence ID" value="AVF34610.1"/>
    <property type="molecule type" value="Genomic_DNA"/>
</dbReference>
<evidence type="ECO:0000256" key="1">
    <source>
        <dbReference type="ARBA" id="ARBA00009964"/>
    </source>
</evidence>
<dbReference type="RefSeq" id="WP_104922133.1">
    <property type="nucleotide sequence ID" value="NZ_CP019062.1"/>
</dbReference>
<feature type="coiled-coil region" evidence="2">
    <location>
        <begin position="62"/>
        <end position="92"/>
    </location>
</feature>
<evidence type="ECO:0000313" key="3">
    <source>
        <dbReference type="EMBL" id="AVF34610.1"/>
    </source>
</evidence>
<dbReference type="AlphaFoldDB" id="A0A2L1UNU4"/>
<keyword evidence="2" id="KW-0175">Coiled coil</keyword>
<reference evidence="4" key="1">
    <citation type="submission" date="2017-01" db="EMBL/GenBank/DDBJ databases">
        <title>Genome sequence of Rouxiella sp. ERMR1:05.</title>
        <authorList>
            <person name="Kumar R."/>
            <person name="Singh D."/>
            <person name="Kumar S."/>
        </authorList>
    </citation>
    <scope>NUCLEOTIDE SEQUENCE [LARGE SCALE GENOMIC DNA]</scope>
    <source>
        <strain evidence="4">ERMR1:05</strain>
    </source>
</reference>
<dbReference type="PANTHER" id="PTHR33215">
    <property type="entry name" value="PROTEIN DISTAL ANTENNA"/>
    <property type="match status" value="1"/>
</dbReference>
<gene>
    <name evidence="3" type="ORF">BV494_06555</name>
</gene>